<dbReference type="PANTHER" id="PTHR30329:SF21">
    <property type="entry name" value="LIPOPROTEIN YIAD-RELATED"/>
    <property type="match status" value="1"/>
</dbReference>
<evidence type="ECO:0000256" key="6">
    <source>
        <dbReference type="SAM" id="SignalP"/>
    </source>
</evidence>
<comment type="caution">
    <text evidence="8">The sequence shown here is derived from an EMBL/GenBank/DDBJ whole genome shotgun (WGS) entry which is preliminary data.</text>
</comment>
<dbReference type="CDD" id="cd07185">
    <property type="entry name" value="OmpA_C-like"/>
    <property type="match status" value="1"/>
</dbReference>
<evidence type="ECO:0000256" key="4">
    <source>
        <dbReference type="PROSITE-ProRule" id="PRU00473"/>
    </source>
</evidence>
<organism evidence="8 9">
    <name type="scientific">Nocardiopsis rhodophaea</name>
    <dbReference type="NCBI Taxonomy" id="280238"/>
    <lineage>
        <taxon>Bacteria</taxon>
        <taxon>Bacillati</taxon>
        <taxon>Actinomycetota</taxon>
        <taxon>Actinomycetes</taxon>
        <taxon>Streptosporangiales</taxon>
        <taxon>Nocardiopsidaceae</taxon>
        <taxon>Nocardiopsis</taxon>
    </lineage>
</organism>
<keyword evidence="2 4" id="KW-0472">Membrane</keyword>
<proteinExistence type="predicted"/>
<name>A0ABN2T8V6_9ACTN</name>
<dbReference type="RefSeq" id="WP_344163146.1">
    <property type="nucleotide sequence ID" value="NZ_BAAAPC010000012.1"/>
</dbReference>
<feature type="region of interest" description="Disordered" evidence="5">
    <location>
        <begin position="270"/>
        <end position="293"/>
    </location>
</feature>
<feature type="chain" id="PRO_5045392278" description="OmpA-like domain-containing protein" evidence="6">
    <location>
        <begin position="26"/>
        <end position="544"/>
    </location>
</feature>
<dbReference type="Proteomes" id="UP001501585">
    <property type="component" value="Unassembled WGS sequence"/>
</dbReference>
<dbReference type="EMBL" id="BAAAPC010000012">
    <property type="protein sequence ID" value="GAA2001774.1"/>
    <property type="molecule type" value="Genomic_DNA"/>
</dbReference>
<feature type="compositionally biased region" description="Acidic residues" evidence="5">
    <location>
        <begin position="334"/>
        <end position="343"/>
    </location>
</feature>
<dbReference type="PRINTS" id="PR01021">
    <property type="entry name" value="OMPADOMAIN"/>
</dbReference>
<keyword evidence="9" id="KW-1185">Reference proteome</keyword>
<evidence type="ECO:0000259" key="7">
    <source>
        <dbReference type="PROSITE" id="PS51123"/>
    </source>
</evidence>
<gene>
    <name evidence="8" type="ORF">GCM10009799_31220</name>
</gene>
<dbReference type="PROSITE" id="PS51257">
    <property type="entry name" value="PROKAR_LIPOPROTEIN"/>
    <property type="match status" value="1"/>
</dbReference>
<evidence type="ECO:0000313" key="9">
    <source>
        <dbReference type="Proteomes" id="UP001501585"/>
    </source>
</evidence>
<protein>
    <recommendedName>
        <fullName evidence="7">OmpA-like domain-containing protein</fullName>
    </recommendedName>
</protein>
<dbReference type="SUPFAM" id="SSF103088">
    <property type="entry name" value="OmpA-like"/>
    <property type="match status" value="1"/>
</dbReference>
<feature type="compositionally biased region" description="Basic and acidic residues" evidence="5">
    <location>
        <begin position="344"/>
        <end position="362"/>
    </location>
</feature>
<keyword evidence="6" id="KW-0732">Signal</keyword>
<keyword evidence="3" id="KW-0998">Cell outer membrane</keyword>
<dbReference type="InterPro" id="IPR006664">
    <property type="entry name" value="OMP_bac"/>
</dbReference>
<dbReference type="PROSITE" id="PS51123">
    <property type="entry name" value="OMPA_2"/>
    <property type="match status" value="1"/>
</dbReference>
<dbReference type="Pfam" id="PF00691">
    <property type="entry name" value="OmpA"/>
    <property type="match status" value="1"/>
</dbReference>
<accession>A0ABN2T8V6</accession>
<dbReference type="PANTHER" id="PTHR30329">
    <property type="entry name" value="STATOR ELEMENT OF FLAGELLAR MOTOR COMPLEX"/>
    <property type="match status" value="1"/>
</dbReference>
<feature type="signal peptide" evidence="6">
    <location>
        <begin position="1"/>
        <end position="25"/>
    </location>
</feature>
<evidence type="ECO:0000256" key="1">
    <source>
        <dbReference type="ARBA" id="ARBA00004442"/>
    </source>
</evidence>
<evidence type="ECO:0000256" key="3">
    <source>
        <dbReference type="ARBA" id="ARBA00023237"/>
    </source>
</evidence>
<feature type="compositionally biased region" description="Basic and acidic residues" evidence="5">
    <location>
        <begin position="371"/>
        <end position="388"/>
    </location>
</feature>
<feature type="region of interest" description="Disordered" evidence="5">
    <location>
        <begin position="324"/>
        <end position="403"/>
    </location>
</feature>
<comment type="subcellular location">
    <subcellularLocation>
        <location evidence="1">Cell outer membrane</location>
    </subcellularLocation>
</comment>
<evidence type="ECO:0000256" key="5">
    <source>
        <dbReference type="SAM" id="MobiDB-lite"/>
    </source>
</evidence>
<reference evidence="8 9" key="1">
    <citation type="journal article" date="2019" name="Int. J. Syst. Evol. Microbiol.">
        <title>The Global Catalogue of Microorganisms (GCM) 10K type strain sequencing project: providing services to taxonomists for standard genome sequencing and annotation.</title>
        <authorList>
            <consortium name="The Broad Institute Genomics Platform"/>
            <consortium name="The Broad Institute Genome Sequencing Center for Infectious Disease"/>
            <person name="Wu L."/>
            <person name="Ma J."/>
        </authorList>
    </citation>
    <scope>NUCLEOTIDE SEQUENCE [LARGE SCALE GENOMIC DNA]</scope>
    <source>
        <strain evidence="8 9">JCM 15313</strain>
    </source>
</reference>
<evidence type="ECO:0000256" key="2">
    <source>
        <dbReference type="ARBA" id="ARBA00023136"/>
    </source>
</evidence>
<dbReference type="Gene3D" id="3.30.1330.60">
    <property type="entry name" value="OmpA-like domain"/>
    <property type="match status" value="1"/>
</dbReference>
<evidence type="ECO:0000313" key="8">
    <source>
        <dbReference type="EMBL" id="GAA2001774.1"/>
    </source>
</evidence>
<dbReference type="InterPro" id="IPR050330">
    <property type="entry name" value="Bact_OuterMem_StrucFunc"/>
</dbReference>
<dbReference type="InterPro" id="IPR006665">
    <property type="entry name" value="OmpA-like"/>
</dbReference>
<sequence>MRGRLRAVAALGCAAALLTGCSLSASWEEGINGQEQDSEHTDYGQGPYVREGLFGGHAFPARVSVQHVERWPDRSVLRFTMNTLKETDKSYIFQMNAFSGGLTGRNWAFSLVDPVNQVHYAPLLNAEEESIGSPMPNAWVPGADYEIEVHFPPIPEGVERLSVHAVGTNGDFTGIPVIDGEPPENPPSDSSSHGDIEPGDNVRMKLRDTEIAGDPQERVSDLYSITDRPDMTQADSPEETTVALHSDVLFELDKAELTDKARTVLEDVAEETRSEADPSQPPITIVGHTDGQGSDEYNQDLSERRAEAVHKALAEELGSDYIYKTEGRGATEPVAEETGEDIEEARAANRRVEISYRIRPEAEQGSASDGDGAKDGGGDRSKDSETTDGHAAPPAPFRDDDGEIQATGSAELLNGDAGYELNVYPMYRDGAYLVGVYELVHDGGEGSVPHVIDPLADDRHRGSDFTVMSVSLPGDDKNLRGVRIGPAPKDEIDDAAYISSRGYPFPSDGESRRVFAYFPAPAEDVTEVDLDAGPFGEFPGIPVA</sequence>
<feature type="region of interest" description="Disordered" evidence="5">
    <location>
        <begin position="175"/>
        <end position="200"/>
    </location>
</feature>
<feature type="domain" description="OmpA-like" evidence="7">
    <location>
        <begin position="237"/>
        <end position="360"/>
    </location>
</feature>
<dbReference type="InterPro" id="IPR036737">
    <property type="entry name" value="OmpA-like_sf"/>
</dbReference>